<dbReference type="KEGG" id="suam:BOO69_05215"/>
<keyword evidence="8" id="KW-1185">Reference proteome</keyword>
<dbReference type="RefSeq" id="WP_071970950.1">
    <property type="nucleotide sequence ID" value="NZ_CP018076.1"/>
</dbReference>
<comment type="subcellular location">
    <subcellularLocation>
        <location evidence="1">Membrane</location>
        <topology evidence="1">Multi-pass membrane protein</topology>
    </subcellularLocation>
</comment>
<organism evidence="7 8">
    <name type="scientific">Sulfitobacter alexandrii</name>
    <dbReference type="NCBI Taxonomy" id="1917485"/>
    <lineage>
        <taxon>Bacteria</taxon>
        <taxon>Pseudomonadati</taxon>
        <taxon>Pseudomonadota</taxon>
        <taxon>Alphaproteobacteria</taxon>
        <taxon>Rhodobacterales</taxon>
        <taxon>Roseobacteraceae</taxon>
        <taxon>Sulfitobacter</taxon>
    </lineage>
</organism>
<evidence type="ECO:0000313" key="8">
    <source>
        <dbReference type="Proteomes" id="UP000181897"/>
    </source>
</evidence>
<sequence length="203" mass="21434">MLPGLPRAAAWAAVTLAALIPVGLIWTSPYLAGRAPVYIAAGVAGATALAVLLVQPLLAGNYLPGLSAAAARRWHRRMGAVLCAAVIVHIGGLYLTSPPDTLDALMLVSPTPFSVYGVMAMWALVATVALVALRRLLPLRSTQWKVLHNLLAAVVVLGSIVHALLIEGTMETRSKWVLCIAIACVTGFAILHLRLVKSRAARR</sequence>
<gene>
    <name evidence="7" type="ORF">BOO69_05215</name>
</gene>
<feature type="transmembrane region" description="Helical" evidence="5">
    <location>
        <begin position="115"/>
        <end position="134"/>
    </location>
</feature>
<reference evidence="7 8" key="1">
    <citation type="submission" date="2016-11" db="EMBL/GenBank/DDBJ databases">
        <title>Complete genome sequence of Sulfitobacter sp. AM1-D1, a toxic bacteria associated with marine dinoflagellate Alexandrium minutum in East China Sea.</title>
        <authorList>
            <person name="Yang Q."/>
            <person name="Zhang X."/>
            <person name="Tian X."/>
        </authorList>
    </citation>
    <scope>NUCLEOTIDE SEQUENCE [LARGE SCALE GENOMIC DNA]</scope>
    <source>
        <strain evidence="7 8">AM1-D1</strain>
    </source>
</reference>
<evidence type="ECO:0000256" key="3">
    <source>
        <dbReference type="ARBA" id="ARBA00022989"/>
    </source>
</evidence>
<dbReference type="STRING" id="1917485.BOO69_05215"/>
<feature type="transmembrane region" description="Helical" evidence="5">
    <location>
        <begin position="146"/>
        <end position="164"/>
    </location>
</feature>
<feature type="transmembrane region" description="Helical" evidence="5">
    <location>
        <begin position="78"/>
        <end position="95"/>
    </location>
</feature>
<feature type="domain" description="Ferric oxidoreductase" evidence="6">
    <location>
        <begin position="45"/>
        <end position="158"/>
    </location>
</feature>
<evidence type="ECO:0000259" key="6">
    <source>
        <dbReference type="Pfam" id="PF01794"/>
    </source>
</evidence>
<protein>
    <submittedName>
        <fullName evidence="7">Ferric reductase</fullName>
    </submittedName>
</protein>
<feature type="transmembrane region" description="Helical" evidence="5">
    <location>
        <begin position="176"/>
        <end position="196"/>
    </location>
</feature>
<dbReference type="Proteomes" id="UP000181897">
    <property type="component" value="Chromosome"/>
</dbReference>
<proteinExistence type="predicted"/>
<dbReference type="OrthoDB" id="7917288at2"/>
<accession>A0A1J0WFC8</accession>
<keyword evidence="4 5" id="KW-0472">Membrane</keyword>
<dbReference type="GO" id="GO:0016020">
    <property type="term" value="C:membrane"/>
    <property type="evidence" value="ECO:0007669"/>
    <property type="project" value="UniProtKB-SubCell"/>
</dbReference>
<keyword evidence="3 5" id="KW-1133">Transmembrane helix</keyword>
<keyword evidence="2 5" id="KW-0812">Transmembrane</keyword>
<dbReference type="AlphaFoldDB" id="A0A1J0WFC8"/>
<evidence type="ECO:0000256" key="2">
    <source>
        <dbReference type="ARBA" id="ARBA00022692"/>
    </source>
</evidence>
<evidence type="ECO:0000256" key="4">
    <source>
        <dbReference type="ARBA" id="ARBA00023136"/>
    </source>
</evidence>
<dbReference type="Pfam" id="PF01794">
    <property type="entry name" value="Ferric_reduct"/>
    <property type="match status" value="1"/>
</dbReference>
<name>A0A1J0WFC8_9RHOB</name>
<feature type="transmembrane region" description="Helical" evidence="5">
    <location>
        <begin position="37"/>
        <end position="58"/>
    </location>
</feature>
<dbReference type="InterPro" id="IPR013130">
    <property type="entry name" value="Fe3_Rdtase_TM_dom"/>
</dbReference>
<evidence type="ECO:0000256" key="1">
    <source>
        <dbReference type="ARBA" id="ARBA00004141"/>
    </source>
</evidence>
<evidence type="ECO:0000313" key="7">
    <source>
        <dbReference type="EMBL" id="APE42888.1"/>
    </source>
</evidence>
<evidence type="ECO:0000256" key="5">
    <source>
        <dbReference type="SAM" id="Phobius"/>
    </source>
</evidence>
<dbReference type="EMBL" id="CP018076">
    <property type="protein sequence ID" value="APE42888.1"/>
    <property type="molecule type" value="Genomic_DNA"/>
</dbReference>